<comment type="caution">
    <text evidence="1">The sequence shown here is derived from an EMBL/GenBank/DDBJ whole genome shotgun (WGS) entry which is preliminary data.</text>
</comment>
<gene>
    <name evidence="1" type="ORF">Defa_19860</name>
</gene>
<dbReference type="Pfam" id="PF14354">
    <property type="entry name" value="Lar_restr_allev"/>
    <property type="match status" value="1"/>
</dbReference>
<accession>A0ABQ0E9P9</accession>
<organism evidence="1 2">
    <name type="scientific">Desulfovibrio falkowii</name>
    <dbReference type="NCBI Taxonomy" id="3136602"/>
    <lineage>
        <taxon>Bacteria</taxon>
        <taxon>Pseudomonadati</taxon>
        <taxon>Thermodesulfobacteriota</taxon>
        <taxon>Desulfovibrionia</taxon>
        <taxon>Desulfovibrionales</taxon>
        <taxon>Desulfovibrionaceae</taxon>
        <taxon>Desulfovibrio</taxon>
    </lineage>
</organism>
<evidence type="ECO:0000313" key="2">
    <source>
        <dbReference type="Proteomes" id="UP001628192"/>
    </source>
</evidence>
<proteinExistence type="predicted"/>
<name>A0ABQ0E9P9_9BACT</name>
<dbReference type="EMBL" id="BAAFSG010000001">
    <property type="protein sequence ID" value="GAB1254499.1"/>
    <property type="molecule type" value="Genomic_DNA"/>
</dbReference>
<reference evidence="1 2" key="1">
    <citation type="journal article" date="2025" name="Int. J. Syst. Evol. Microbiol.">
        <title>Desulfovibrio falkowii sp. nov., Porphyromonas miyakawae sp. nov., Mediterraneibacter flintii sp. nov. and Owariibacterium komagatae gen. nov., sp. nov., isolated from human faeces.</title>
        <authorList>
            <person name="Hamaguchi T."/>
            <person name="Ohara M."/>
            <person name="Hisatomi A."/>
            <person name="Sekiguchi K."/>
            <person name="Takeda J.I."/>
            <person name="Ueyama J."/>
            <person name="Ito M."/>
            <person name="Nishiwaki H."/>
            <person name="Ogi T."/>
            <person name="Hirayama M."/>
            <person name="Ohkuma M."/>
            <person name="Sakamoto M."/>
            <person name="Ohno K."/>
        </authorList>
    </citation>
    <scope>NUCLEOTIDE SEQUENCE [LARGE SCALE GENOMIC DNA]</scope>
    <source>
        <strain evidence="1 2">13CB8C</strain>
    </source>
</reference>
<dbReference type="Proteomes" id="UP001628192">
    <property type="component" value="Unassembled WGS sequence"/>
</dbReference>
<keyword evidence="2" id="KW-1185">Reference proteome</keyword>
<dbReference type="RefSeq" id="WP_407844760.1">
    <property type="nucleotide sequence ID" value="NZ_BAAFSG010000001.1"/>
</dbReference>
<protein>
    <submittedName>
        <fullName evidence="1">Uncharacterized protein</fullName>
    </submittedName>
</protein>
<evidence type="ECO:0000313" key="1">
    <source>
        <dbReference type="EMBL" id="GAB1254499.1"/>
    </source>
</evidence>
<sequence length="124" mass="13321">MPELKPCPACGNVESIIHMSFIAGKTIWFVECDDDNCAHHGKACFTEAAAIAAWNSPPRALTWTAEPPNVPGWYWFSVCNGHAVCILVCADGKAKLAKDHFTDAELLGGEWAGPIPTPLEPGES</sequence>